<feature type="compositionally biased region" description="Gly residues" evidence="9">
    <location>
        <begin position="1359"/>
        <end position="1370"/>
    </location>
</feature>
<dbReference type="SMART" id="SM00636">
    <property type="entry name" value="Glyco_18"/>
    <property type="match status" value="1"/>
</dbReference>
<keyword evidence="3 7" id="KW-0147">Chitin-binding</keyword>
<dbReference type="InterPro" id="IPR011583">
    <property type="entry name" value="Chitinase_II/V-like_cat"/>
</dbReference>
<evidence type="ECO:0000256" key="7">
    <source>
        <dbReference type="PROSITE-ProRule" id="PRU00261"/>
    </source>
</evidence>
<dbReference type="InterPro" id="IPR000209">
    <property type="entry name" value="Peptidase_S8/S53_dom"/>
</dbReference>
<dbReference type="SMART" id="SM00270">
    <property type="entry name" value="ChtBD1"/>
    <property type="match status" value="2"/>
</dbReference>
<evidence type="ECO:0000256" key="8">
    <source>
        <dbReference type="PROSITE-ProRule" id="PRU01240"/>
    </source>
</evidence>
<gene>
    <name evidence="12" type="ORF">QYS62_009661</name>
</gene>
<sequence>MLVRPITVMPSMPSFIAVLLFAPEWTKQINLGPAHQDPAKAPPDPTKDLKFSKDSATSLNQYYKDAKNTTETSARITPNKSLISRHSRHSLEKRGSGPLYCKDGPCADDSCCGPAGICGYGPDYCGTGCTSNCDAFAMCGEYSEEGEMPCGMNLCCSASGWCGSTEVFCDNADPVHKTLPCQAGYGSCNIASSPSCAKGGGSTNGRTIGYYQSWNVRTRKCDTKTPKQLDTTGFTHLFYSFAFIDPISFKITPTHNDDIKQMREFTDLSKNGKLKTWIAIGGFDMSNENTSTHTAWSDMVSTKANRAAFISSVRDYMDEYGFTGVDLDWEYPGEPKRGGRKLADTRNFSMLLREMRAAYSTNYGISLTLAPDYWYLRWFDAKAMEPYVDFFGFMAYDLHGFWDEDVKTLGKLVRGQADIREISTNTIPLWFAGLDPKKINFGLALYGRGYTLADKSCNSLLCSFVGPSKKGKCTDSDGVMSLQEIKNLIEEKGLKPTYLQDSMMKQITWDDQWIGYDDEETFAAKKAFADGLCFGGSMIWSIDFQVGASSGSNDDGGDVVYLDPKVYEGTPAQCTAPCRFVLPPRGLPSPTTISISPYVTSLQLAPGSTTTITVTVPVIKTDSMEYYNVNITSGQTDQLTFTPTPSLSIQPVTTTLTLSGGETQVRTLVLPPWPSITDGPPDQWTTPTSPDDDPDDDEDLPPPSVAPLPIPDLEDIISAWPEDPEDPEPTSPSPGGFVWPEIEIKPVPTPVSIEGEKPEGDKKQKTTCKLWFFWPADCSPAKASFCLTTSSFATTVSAGQTKTTATSVVSRCATITGCNFKDAEATKSVDACTLKRRNAEVTDLPKVTGAAEPEPELLARANDPDWECAETDGQAYYLLMKKPADASHRTQIKDFLTTRETALKKRSMDGSWFEIRSEALDFTAFYYVHNLGPVGKKYLRTRMQDLVYVTNMDKQTPTTKKRHVDDDVRDGATPAIDMAPPKAYLSNDTDADPGHDGIAEIPQKLEKRAITEEVGKNWHLSQISFPASSKFDEPIGNHNPNGGDYAYNFDDSLGQGQTFYMVEGGWLPTPAEYKDQVLDPLKPGAWGDQVTEFRPLKNDMHGYFVGSYGVGKTIGVARKAKLIWVPLMMSGATKPRGKLIEALLLIADDAKKKPKDSVVVNMSFGMPLVLQKNKFDPFDHLIITVLTIMEKELGIVFVAAGGNEPKELNSMPAYAARYLQGMLAVGATAQDGTRASFSTWVVKDVDWFVSAPGDLLPSPPDGIAVGDMEKGTSFSSPLVAGLVAYLRASPHYQGGKSPADIRQAVRKTFSRRLTFTKNPGANRRRIIWNGQSGSKVCANGKSGSVARQLNSCPFDGSSSGDGGGGSGGSAPRGPPVTYLPGPNGPICKENCGTLCSGFYCGPRPTGTAPDFTPPSTKPSNSDPNEDPNHLPGLPDLPAPTVTDGIPVGKVCVKETTAVECNGGPRGGVCQTKTTCISTGIDPNFPVITAWQPPSSPAGATCASSTTWTLLGGPRGQATVTSSACASWKPKETPKPDPPKPKRRCITGHTYMRNCLGAPDGMYVQVWDNGILVCDSGNGIWWASDESVYRMDCVGKAKVEITDNGSEITYTADDGYVASGKNYKRQSDTWVCGTKPGRAGMPDIDIKGFLFENTFKTQDCDGWCPIPSLCDYDHTSCPFDGRCSS</sequence>
<comment type="caution">
    <text evidence="7">Lacks conserved residue(s) required for the propagation of feature annotation.</text>
</comment>
<dbReference type="InterPro" id="IPR036861">
    <property type="entry name" value="Endochitinase-like_sf"/>
</dbReference>
<evidence type="ECO:0000256" key="5">
    <source>
        <dbReference type="ARBA" id="ARBA00022801"/>
    </source>
</evidence>
<dbReference type="InterPro" id="IPR029070">
    <property type="entry name" value="Chitinase_insertion_sf"/>
</dbReference>
<dbReference type="GO" id="GO:0016787">
    <property type="term" value="F:hydrolase activity"/>
    <property type="evidence" value="ECO:0007669"/>
    <property type="project" value="UniProtKB-KW"/>
</dbReference>
<comment type="similarity">
    <text evidence="1">Belongs to the glycosyl hydrolase 18 family. Chitinase class V subfamily.</text>
</comment>
<dbReference type="SUPFAM" id="SSF52743">
    <property type="entry name" value="Subtilisin-like"/>
    <property type="match status" value="1"/>
</dbReference>
<dbReference type="PANTHER" id="PTHR11177">
    <property type="entry name" value="CHITINASE"/>
    <property type="match status" value="1"/>
</dbReference>
<feature type="disulfide bond" evidence="7">
    <location>
        <begin position="106"/>
        <end position="118"/>
    </location>
</feature>
<accession>A0ABZ2X712</accession>
<dbReference type="Pfam" id="PF00704">
    <property type="entry name" value="Glyco_hydro_18"/>
    <property type="match status" value="1"/>
</dbReference>
<proteinExistence type="inferred from homology"/>
<evidence type="ECO:0000256" key="9">
    <source>
        <dbReference type="SAM" id="MobiDB-lite"/>
    </source>
</evidence>
<dbReference type="InterPro" id="IPR001002">
    <property type="entry name" value="Chitin-bd_1"/>
</dbReference>
<dbReference type="Pfam" id="PF00082">
    <property type="entry name" value="Peptidase_S8"/>
    <property type="match status" value="1"/>
</dbReference>
<dbReference type="EC" id="3.2.1.14" evidence="2"/>
<dbReference type="SUPFAM" id="SSF57016">
    <property type="entry name" value="Plant lectins/antimicrobial peptides"/>
    <property type="match status" value="2"/>
</dbReference>
<dbReference type="Gene3D" id="3.30.60.10">
    <property type="entry name" value="Endochitinase-like"/>
    <property type="match status" value="1"/>
</dbReference>
<dbReference type="CDD" id="cd00306">
    <property type="entry name" value="Peptidases_S8_S53"/>
    <property type="match status" value="1"/>
</dbReference>
<dbReference type="InterPro" id="IPR001223">
    <property type="entry name" value="Glyco_hydro18_cat"/>
</dbReference>
<feature type="region of interest" description="Disordered" evidence="9">
    <location>
        <begin position="32"/>
        <end position="51"/>
    </location>
</feature>
<evidence type="ECO:0000256" key="1">
    <source>
        <dbReference type="ARBA" id="ARBA00008682"/>
    </source>
</evidence>
<evidence type="ECO:0000256" key="6">
    <source>
        <dbReference type="ARBA" id="ARBA00022825"/>
    </source>
</evidence>
<dbReference type="PROSITE" id="PS00026">
    <property type="entry name" value="CHIT_BIND_I_1"/>
    <property type="match status" value="1"/>
</dbReference>
<dbReference type="InterPro" id="IPR018371">
    <property type="entry name" value="Chitin-binding_1_CS"/>
</dbReference>
<evidence type="ECO:0000259" key="10">
    <source>
        <dbReference type="PROSITE" id="PS50941"/>
    </source>
</evidence>
<name>A0ABZ2X712_9HYPO</name>
<protein>
    <recommendedName>
        <fullName evidence="2">chitinase</fullName>
        <ecNumber evidence="2">3.2.1.14</ecNumber>
    </recommendedName>
</protein>
<dbReference type="InterPro" id="IPR017853">
    <property type="entry name" value="GH"/>
</dbReference>
<feature type="region of interest" description="Disordered" evidence="9">
    <location>
        <begin position="1349"/>
        <end position="1377"/>
    </location>
</feature>
<dbReference type="PROSITE" id="PS51910">
    <property type="entry name" value="GH18_2"/>
    <property type="match status" value="1"/>
</dbReference>
<feature type="disulfide bond" evidence="7">
    <location>
        <begin position="155"/>
        <end position="169"/>
    </location>
</feature>
<feature type="disulfide bond" evidence="7">
    <location>
        <begin position="111"/>
        <end position="125"/>
    </location>
</feature>
<dbReference type="PROSITE" id="PS50941">
    <property type="entry name" value="CHIT_BIND_I_2"/>
    <property type="match status" value="2"/>
</dbReference>
<dbReference type="PROSITE" id="PS00138">
    <property type="entry name" value="SUBTILASE_SER"/>
    <property type="match status" value="1"/>
</dbReference>
<keyword evidence="4" id="KW-0645">Protease</keyword>
<organism evidence="12 13">
    <name type="scientific">Fusarium acuminatum</name>
    <dbReference type="NCBI Taxonomy" id="5515"/>
    <lineage>
        <taxon>Eukaryota</taxon>
        <taxon>Fungi</taxon>
        <taxon>Dikarya</taxon>
        <taxon>Ascomycota</taxon>
        <taxon>Pezizomycotina</taxon>
        <taxon>Sordariomycetes</taxon>
        <taxon>Hypocreomycetidae</taxon>
        <taxon>Hypocreales</taxon>
        <taxon>Nectriaceae</taxon>
        <taxon>Fusarium</taxon>
        <taxon>Fusarium tricinctum species complex</taxon>
    </lineage>
</organism>
<dbReference type="EMBL" id="CP151265">
    <property type="protein sequence ID" value="WZH48486.1"/>
    <property type="molecule type" value="Genomic_DNA"/>
</dbReference>
<feature type="compositionally biased region" description="Low complexity" evidence="9">
    <location>
        <begin position="680"/>
        <end position="689"/>
    </location>
</feature>
<feature type="region of interest" description="Disordered" evidence="9">
    <location>
        <begin position="957"/>
        <end position="982"/>
    </location>
</feature>
<dbReference type="InterPro" id="IPR036852">
    <property type="entry name" value="Peptidase_S8/S53_dom_sf"/>
</dbReference>
<feature type="domain" description="Chitin-binding type-1" evidence="10">
    <location>
        <begin position="98"/>
        <end position="135"/>
    </location>
</feature>
<keyword evidence="5 12" id="KW-0378">Hydrolase</keyword>
<dbReference type="InterPro" id="IPR023828">
    <property type="entry name" value="Peptidase_S8_Ser-AS"/>
</dbReference>
<dbReference type="CDD" id="cd00035">
    <property type="entry name" value="ChtBD1"/>
    <property type="match status" value="2"/>
</dbReference>
<comment type="similarity">
    <text evidence="8">Belongs to the peptidase S8 family.</text>
</comment>
<dbReference type="Gene3D" id="3.10.50.10">
    <property type="match status" value="1"/>
</dbReference>
<dbReference type="InterPro" id="IPR050314">
    <property type="entry name" value="Glycosyl_Hydrlase_18"/>
</dbReference>
<keyword evidence="13" id="KW-1185">Reference proteome</keyword>
<evidence type="ECO:0000259" key="11">
    <source>
        <dbReference type="PROSITE" id="PS51910"/>
    </source>
</evidence>
<feature type="domain" description="GH18" evidence="11">
    <location>
        <begin position="205"/>
        <end position="556"/>
    </location>
</feature>
<feature type="region of interest" description="Disordered" evidence="9">
    <location>
        <begin position="1409"/>
        <end position="1437"/>
    </location>
</feature>
<dbReference type="Proteomes" id="UP001489902">
    <property type="component" value="Chromosome 6"/>
</dbReference>
<feature type="compositionally biased region" description="Basic and acidic residues" evidence="9">
    <location>
        <begin position="1528"/>
        <end position="1539"/>
    </location>
</feature>
<evidence type="ECO:0000313" key="12">
    <source>
        <dbReference type="EMBL" id="WZH48486.1"/>
    </source>
</evidence>
<evidence type="ECO:0000256" key="2">
    <source>
        <dbReference type="ARBA" id="ARBA00012729"/>
    </source>
</evidence>
<feature type="compositionally biased region" description="Acidic residues" evidence="9">
    <location>
        <begin position="690"/>
        <end position="700"/>
    </location>
</feature>
<evidence type="ECO:0000313" key="13">
    <source>
        <dbReference type="Proteomes" id="UP001489902"/>
    </source>
</evidence>
<dbReference type="Gene3D" id="3.20.20.80">
    <property type="entry name" value="Glycosidases"/>
    <property type="match status" value="1"/>
</dbReference>
<feature type="compositionally biased region" description="Pro residues" evidence="9">
    <location>
        <begin position="701"/>
        <end position="710"/>
    </location>
</feature>
<dbReference type="SUPFAM" id="SSF54556">
    <property type="entry name" value="Chitinase insertion domain"/>
    <property type="match status" value="1"/>
</dbReference>
<feature type="region of interest" description="Disordered" evidence="9">
    <location>
        <begin position="671"/>
        <end position="741"/>
    </location>
</feature>
<feature type="disulfide bond" evidence="7">
    <location>
        <begin position="150"/>
        <end position="162"/>
    </location>
</feature>
<feature type="region of interest" description="Disordered" evidence="9">
    <location>
        <begin position="1522"/>
        <end position="1541"/>
    </location>
</feature>
<evidence type="ECO:0000256" key="3">
    <source>
        <dbReference type="ARBA" id="ARBA00022669"/>
    </source>
</evidence>
<dbReference type="Gene3D" id="3.40.50.200">
    <property type="entry name" value="Peptidase S8/S53 domain"/>
    <property type="match status" value="1"/>
</dbReference>
<dbReference type="SUPFAM" id="SSF51445">
    <property type="entry name" value="(Trans)glycosidases"/>
    <property type="match status" value="1"/>
</dbReference>
<evidence type="ECO:0000256" key="4">
    <source>
        <dbReference type="ARBA" id="ARBA00022670"/>
    </source>
</evidence>
<dbReference type="PROSITE" id="PS51892">
    <property type="entry name" value="SUBTILASE"/>
    <property type="match status" value="1"/>
</dbReference>
<reference evidence="12 13" key="1">
    <citation type="submission" date="2024-04" db="EMBL/GenBank/DDBJ databases">
        <title>Complete genome sequence of Fusarium acuminatum.</title>
        <authorList>
            <person name="Lan B."/>
        </authorList>
    </citation>
    <scope>NUCLEOTIDE SEQUENCE [LARGE SCALE GENOMIC DNA]</scope>
    <source>
        <strain evidence="12">1A</strain>
    </source>
</reference>
<keyword evidence="6" id="KW-0720">Serine protease</keyword>
<feature type="domain" description="Chitin-binding type-1" evidence="10">
    <location>
        <begin position="136"/>
        <end position="190"/>
    </location>
</feature>
<feature type="disulfide bond" evidence="7">
    <location>
        <begin position="129"/>
        <end position="133"/>
    </location>
</feature>
<dbReference type="PANTHER" id="PTHR11177:SF333">
    <property type="entry name" value="CHITINASE"/>
    <property type="match status" value="1"/>
</dbReference>
<keyword evidence="7" id="KW-1015">Disulfide bond</keyword>